<evidence type="ECO:0000256" key="1">
    <source>
        <dbReference type="SAM" id="MobiDB-lite"/>
    </source>
</evidence>
<name>A0A7H9B4P3_ZYGMR</name>
<feature type="region of interest" description="Disordered" evidence="1">
    <location>
        <begin position="128"/>
        <end position="163"/>
    </location>
</feature>
<proteinExistence type="predicted"/>
<dbReference type="EMBL" id="CP058609">
    <property type="protein sequence ID" value="QLG73658.1"/>
    <property type="molecule type" value="Genomic_DNA"/>
</dbReference>
<dbReference type="KEGG" id="zmk:HG535_0F01690"/>
<feature type="compositionally biased region" description="Basic and acidic residues" evidence="1">
    <location>
        <begin position="7"/>
        <end position="24"/>
    </location>
</feature>
<dbReference type="RefSeq" id="XP_037145384.1">
    <property type="nucleotide sequence ID" value="XM_037289489.1"/>
</dbReference>
<feature type="compositionally biased region" description="Polar residues" evidence="1">
    <location>
        <begin position="134"/>
        <end position="147"/>
    </location>
</feature>
<sequence length="163" mass="18031">MMSTALHSDRDPDPEGLLSEDHIARSTNWSADDVRANPRRRRACDKRGNGCRLRLSEAGPRKTGGACDHPKKAMLAWNQPVTGLGRTGKGSRSCVVLNCALRCAVVCPPHRDRVTLEELNWKADSVTSRFGPPQTATHRAPRSTTLAKMTGCRKGEKRKKKKF</sequence>
<dbReference type="AlphaFoldDB" id="A0A7H9B4P3"/>
<evidence type="ECO:0000313" key="2">
    <source>
        <dbReference type="EMBL" id="QLG73658.1"/>
    </source>
</evidence>
<reference evidence="2 3" key="1">
    <citation type="submission" date="2020-07" db="EMBL/GenBank/DDBJ databases">
        <title>The yeast mating-type switching endonuclease HO is a domesticated member of an unorthodox homing genetic element family.</title>
        <authorList>
            <person name="Coughlan A.Y."/>
            <person name="Lombardi L."/>
            <person name="Braun-Galleani S."/>
            <person name="Martos A.R."/>
            <person name="Galeote V."/>
            <person name="Bigey F."/>
            <person name="Dequin S."/>
            <person name="Byrne K.P."/>
            <person name="Wolfe K.H."/>
        </authorList>
    </citation>
    <scope>NUCLEOTIDE SEQUENCE [LARGE SCALE GENOMIC DNA]</scope>
    <source>
        <strain evidence="2 3">NRRL Y-6702</strain>
    </source>
</reference>
<dbReference type="Proteomes" id="UP000509704">
    <property type="component" value="Chromosome 6"/>
</dbReference>
<organism evidence="2 3">
    <name type="scientific">Zygotorulaspora mrakii</name>
    <name type="common">Zygosaccharomyces mrakii</name>
    <dbReference type="NCBI Taxonomy" id="42260"/>
    <lineage>
        <taxon>Eukaryota</taxon>
        <taxon>Fungi</taxon>
        <taxon>Dikarya</taxon>
        <taxon>Ascomycota</taxon>
        <taxon>Saccharomycotina</taxon>
        <taxon>Saccharomycetes</taxon>
        <taxon>Saccharomycetales</taxon>
        <taxon>Saccharomycetaceae</taxon>
        <taxon>Zygotorulaspora</taxon>
    </lineage>
</organism>
<accession>A0A7H9B4P3</accession>
<dbReference type="GeneID" id="59237417"/>
<keyword evidence="3" id="KW-1185">Reference proteome</keyword>
<feature type="region of interest" description="Disordered" evidence="1">
    <location>
        <begin position="1"/>
        <end position="24"/>
    </location>
</feature>
<evidence type="ECO:0000313" key="3">
    <source>
        <dbReference type="Proteomes" id="UP000509704"/>
    </source>
</evidence>
<protein>
    <submittedName>
        <fullName evidence="2">Uncharacterized protein</fullName>
    </submittedName>
</protein>
<gene>
    <name evidence="2" type="ORF">HG535_0F01690</name>
</gene>